<evidence type="ECO:0000313" key="1">
    <source>
        <dbReference type="EMBL" id="KAJ0078600.1"/>
    </source>
</evidence>
<name>A0ACC0ZX49_9ROSI</name>
<gene>
    <name evidence="1" type="ORF">Patl1_24381</name>
</gene>
<organism evidence="1 2">
    <name type="scientific">Pistacia atlantica</name>
    <dbReference type="NCBI Taxonomy" id="434234"/>
    <lineage>
        <taxon>Eukaryota</taxon>
        <taxon>Viridiplantae</taxon>
        <taxon>Streptophyta</taxon>
        <taxon>Embryophyta</taxon>
        <taxon>Tracheophyta</taxon>
        <taxon>Spermatophyta</taxon>
        <taxon>Magnoliopsida</taxon>
        <taxon>eudicotyledons</taxon>
        <taxon>Gunneridae</taxon>
        <taxon>Pentapetalae</taxon>
        <taxon>rosids</taxon>
        <taxon>malvids</taxon>
        <taxon>Sapindales</taxon>
        <taxon>Anacardiaceae</taxon>
        <taxon>Pistacia</taxon>
    </lineage>
</organism>
<reference evidence="2" key="1">
    <citation type="journal article" date="2023" name="G3 (Bethesda)">
        <title>Genome assembly and association tests identify interacting loci associated with vigor, precocity, and sex in interspecific pistachio rootstocks.</title>
        <authorList>
            <person name="Palmer W."/>
            <person name="Jacygrad E."/>
            <person name="Sagayaradj S."/>
            <person name="Cavanaugh K."/>
            <person name="Han R."/>
            <person name="Bertier L."/>
            <person name="Beede B."/>
            <person name="Kafkas S."/>
            <person name="Golino D."/>
            <person name="Preece J."/>
            <person name="Michelmore R."/>
        </authorList>
    </citation>
    <scope>NUCLEOTIDE SEQUENCE [LARGE SCALE GENOMIC DNA]</scope>
</reference>
<proteinExistence type="predicted"/>
<dbReference type="Proteomes" id="UP001164250">
    <property type="component" value="Chromosome 13"/>
</dbReference>
<sequence length="366" mass="41868">MQPVLILLWFYAGRIKSQLAYCSLDFSSPDLETTPVVAKTKLAEATPPDNFTIDFSEYEDQNLGPEKEPDDENDTPQKVQAFRISFEQSPKMAKQDHDNGKTNGKARESDVMAVEFEEFCKAIEANLSIEQMVEILEVKDQDSSGPNPVVVTKWEMPIVNWNLMVKDILAKECTLIKKYQMTRKWDEKLGFEEDKGSEDNQNNANNATMDSCGEDCVEAVMVEKAGECLSFLRYVVEETELEASKEGRNLKDFKYGCFDYQYAWTIKIHELIRWIKKQNCPSVLGLRLDNALTSTANQLIPPTPATYTPPVEQPEVVIQRLIQQHGIDLHSLLNLQIGQQNFEIDYESIWQLASRFHYAQLRCVAM</sequence>
<dbReference type="EMBL" id="CM047909">
    <property type="protein sequence ID" value="KAJ0078600.1"/>
    <property type="molecule type" value="Genomic_DNA"/>
</dbReference>
<comment type="caution">
    <text evidence="1">The sequence shown here is derived from an EMBL/GenBank/DDBJ whole genome shotgun (WGS) entry which is preliminary data.</text>
</comment>
<keyword evidence="2" id="KW-1185">Reference proteome</keyword>
<evidence type="ECO:0000313" key="2">
    <source>
        <dbReference type="Proteomes" id="UP001164250"/>
    </source>
</evidence>
<protein>
    <submittedName>
        <fullName evidence="1">Uncharacterized protein</fullName>
    </submittedName>
</protein>
<accession>A0ACC0ZX49</accession>